<dbReference type="EMBL" id="MU004199">
    <property type="protein sequence ID" value="KAF2489224.1"/>
    <property type="molecule type" value="Genomic_DNA"/>
</dbReference>
<dbReference type="Proteomes" id="UP000799750">
    <property type="component" value="Unassembled WGS sequence"/>
</dbReference>
<protein>
    <submittedName>
        <fullName evidence="2">Uncharacterized protein</fullName>
    </submittedName>
</protein>
<evidence type="ECO:0000313" key="3">
    <source>
        <dbReference type="Proteomes" id="UP000799750"/>
    </source>
</evidence>
<keyword evidence="3" id="KW-1185">Reference proteome</keyword>
<feature type="compositionally biased region" description="Acidic residues" evidence="1">
    <location>
        <begin position="55"/>
        <end position="66"/>
    </location>
</feature>
<feature type="compositionally biased region" description="Acidic residues" evidence="1">
    <location>
        <begin position="73"/>
        <end position="84"/>
    </location>
</feature>
<accession>A0A6A6QAZ1</accession>
<organism evidence="2 3">
    <name type="scientific">Lophium mytilinum</name>
    <dbReference type="NCBI Taxonomy" id="390894"/>
    <lineage>
        <taxon>Eukaryota</taxon>
        <taxon>Fungi</taxon>
        <taxon>Dikarya</taxon>
        <taxon>Ascomycota</taxon>
        <taxon>Pezizomycotina</taxon>
        <taxon>Dothideomycetes</taxon>
        <taxon>Pleosporomycetidae</taxon>
        <taxon>Mytilinidiales</taxon>
        <taxon>Mytilinidiaceae</taxon>
        <taxon>Lophium</taxon>
    </lineage>
</organism>
<proteinExistence type="predicted"/>
<evidence type="ECO:0000256" key="1">
    <source>
        <dbReference type="SAM" id="MobiDB-lite"/>
    </source>
</evidence>
<reference evidence="2" key="1">
    <citation type="journal article" date="2020" name="Stud. Mycol.">
        <title>101 Dothideomycetes genomes: a test case for predicting lifestyles and emergence of pathogens.</title>
        <authorList>
            <person name="Haridas S."/>
            <person name="Albert R."/>
            <person name="Binder M."/>
            <person name="Bloem J."/>
            <person name="Labutti K."/>
            <person name="Salamov A."/>
            <person name="Andreopoulos B."/>
            <person name="Baker S."/>
            <person name="Barry K."/>
            <person name="Bills G."/>
            <person name="Bluhm B."/>
            <person name="Cannon C."/>
            <person name="Castanera R."/>
            <person name="Culley D."/>
            <person name="Daum C."/>
            <person name="Ezra D."/>
            <person name="Gonzalez J."/>
            <person name="Henrissat B."/>
            <person name="Kuo A."/>
            <person name="Liang C."/>
            <person name="Lipzen A."/>
            <person name="Lutzoni F."/>
            <person name="Magnuson J."/>
            <person name="Mondo S."/>
            <person name="Nolan M."/>
            <person name="Ohm R."/>
            <person name="Pangilinan J."/>
            <person name="Park H.-J."/>
            <person name="Ramirez L."/>
            <person name="Alfaro M."/>
            <person name="Sun H."/>
            <person name="Tritt A."/>
            <person name="Yoshinaga Y."/>
            <person name="Zwiers L.-H."/>
            <person name="Turgeon B."/>
            <person name="Goodwin S."/>
            <person name="Spatafora J."/>
            <person name="Crous P."/>
            <person name="Grigoriev I."/>
        </authorList>
    </citation>
    <scope>NUCLEOTIDE SEQUENCE</scope>
    <source>
        <strain evidence="2">CBS 269.34</strain>
    </source>
</reference>
<dbReference type="AlphaFoldDB" id="A0A6A6QAZ1"/>
<feature type="region of interest" description="Disordered" evidence="1">
    <location>
        <begin position="55"/>
        <end position="106"/>
    </location>
</feature>
<gene>
    <name evidence="2" type="ORF">BU16DRAFT_567405</name>
</gene>
<sequence>MPVYISSTSYANHFNCCKCAGPKSPAWRPKGGPCVICTHIECGKCEQWTAGATEDIAEEGDNGEQWEDQHDNDMEDEWTADTESWEMGGGAEEADWRNGPPVFFSE</sequence>
<name>A0A6A6QAZ1_9PEZI</name>
<dbReference type="OrthoDB" id="10517446at2759"/>
<evidence type="ECO:0000313" key="2">
    <source>
        <dbReference type="EMBL" id="KAF2489224.1"/>
    </source>
</evidence>